<name>A0ABT5XP33_9FLAO</name>
<feature type="coiled-coil region" evidence="1">
    <location>
        <begin position="204"/>
        <end position="245"/>
    </location>
</feature>
<dbReference type="RefSeq" id="WP_275649634.1">
    <property type="nucleotide sequence ID" value="NZ_JARFVA010000003.1"/>
</dbReference>
<keyword evidence="3" id="KW-1185">Reference proteome</keyword>
<evidence type="ECO:0000313" key="3">
    <source>
        <dbReference type="Proteomes" id="UP001217083"/>
    </source>
</evidence>
<organism evidence="2 3">
    <name type="scientific">Flagellimonas okinawensis</name>
    <dbReference type="NCBI Taxonomy" id="3031324"/>
    <lineage>
        <taxon>Bacteria</taxon>
        <taxon>Pseudomonadati</taxon>
        <taxon>Bacteroidota</taxon>
        <taxon>Flavobacteriia</taxon>
        <taxon>Flavobacteriales</taxon>
        <taxon>Flavobacteriaceae</taxon>
        <taxon>Flagellimonas</taxon>
    </lineage>
</organism>
<reference evidence="2 3" key="1">
    <citation type="submission" date="2023-03" db="EMBL/GenBank/DDBJ databases">
        <title>Muricauda XX sp. nov. and Muricauda XXX sp. nov., two novel species isolated from Okinawa Trough.</title>
        <authorList>
            <person name="Cao W."/>
            <person name="Deng X."/>
        </authorList>
    </citation>
    <scope>NUCLEOTIDE SEQUENCE [LARGE SCALE GENOMIC DNA]</scope>
    <source>
        <strain evidence="2 3">81s02</strain>
    </source>
</reference>
<gene>
    <name evidence="2" type="ORF">PY091_10565</name>
</gene>
<dbReference type="Gene3D" id="3.40.50.300">
    <property type="entry name" value="P-loop containing nucleotide triphosphate hydrolases"/>
    <property type="match status" value="1"/>
</dbReference>
<dbReference type="Pfam" id="PF12532">
    <property type="entry name" value="DUF3732"/>
    <property type="match status" value="1"/>
</dbReference>
<dbReference type="InterPro" id="IPR022205">
    <property type="entry name" value="DUF3732"/>
</dbReference>
<dbReference type="Proteomes" id="UP001217083">
    <property type="component" value="Unassembled WGS sequence"/>
</dbReference>
<keyword evidence="1" id="KW-0175">Coiled coil</keyword>
<comment type="caution">
    <text evidence="2">The sequence shown here is derived from an EMBL/GenBank/DDBJ whole genome shotgun (WGS) entry which is preliminary data.</text>
</comment>
<protein>
    <submittedName>
        <fullName evidence="2">DUF3732 domain-containing protein</fullName>
    </submittedName>
</protein>
<evidence type="ECO:0000313" key="2">
    <source>
        <dbReference type="EMBL" id="MDF0707659.1"/>
    </source>
</evidence>
<proteinExistence type="predicted"/>
<dbReference type="EMBL" id="JARFVA010000003">
    <property type="protein sequence ID" value="MDF0707659.1"/>
    <property type="molecule type" value="Genomic_DNA"/>
</dbReference>
<accession>A0ABT5XP33</accession>
<dbReference type="InterPro" id="IPR027417">
    <property type="entry name" value="P-loop_NTPase"/>
</dbReference>
<feature type="coiled-coil region" evidence="1">
    <location>
        <begin position="398"/>
        <end position="432"/>
    </location>
</feature>
<evidence type="ECO:0000256" key="1">
    <source>
        <dbReference type="SAM" id="Coils"/>
    </source>
</evidence>
<sequence length="670" mass="77797">MQLKIKNIILYPESIEKKPRVISFDTKKLNVITGYSQRGKSAIIDIVDYCLGSGECNIPVGKIRDSVSVYALYLELNDEFYFLARENYELSKSTMYFFKENVKGENLDLRSNKWLANKSEYKVSIAFVKKQLSELAGFKNYTVEDQNNPFNTSASFRDTAAFQFQTQNIIANPSTMFYKTDSWEHLQKLKTIFPLILGYSSYDIILLENEISELERQKTKLVNTLENLKEQYENWQGEVYKYYSEAVSLGLTNSDIDIQTASVSRIRTALNTILMSSKKGELYKKGSANRFNEKTNELINNRDSLIRTLNISKNNLNKIEQLEQSKDDYLDDVIREKENRLRPVEWFLEQNGTNFCPFCDSESTKAMDELLSLNEVRKANREIIDQAKSLSYDFEKEKKTLTQEISKYENSITQLDANLNILLKEEKEAEQSLKRTFEYVGKIEHALSNLKKIEPSSELNKEIEVLNGNIASKKTSLKKLNEKFDKESSLKKLTKLIGKYVAILSIESKENRLVHLDPDNSLNIKIEDTKTKNRYYLARLGSGANYMGYHLATMFGLHEFFWQLKKSNKVNYIPSFLILDQPSQVYYPESLNSKTDKLRKNSKDVEDTKKIFEACVEFLKNTGNEIQLILLEHVPKDMWSDIDPEYINLVEEWRGTEGNNDFKALIPQEW</sequence>